<sequence>MEPPRTVSYCDVGLGSQGGIVEEVDRRPESVQGAGPEGDEKGHADEGEPGLMDGMDHEAHGSHEGDESHEGGGGDQEAGQQLAKKALVAAASASQHHHAQPRTESSELTPVQLRQLESMYEHTQDPDWFTG</sequence>
<evidence type="ECO:0000256" key="1">
    <source>
        <dbReference type="SAM" id="MobiDB-lite"/>
    </source>
</evidence>
<proteinExistence type="predicted"/>
<evidence type="ECO:0000313" key="3">
    <source>
        <dbReference type="Proteomes" id="UP000527355"/>
    </source>
</evidence>
<evidence type="ECO:0000313" key="2">
    <source>
        <dbReference type="EMBL" id="KAF6360067.1"/>
    </source>
</evidence>
<feature type="compositionally biased region" description="Basic and acidic residues" evidence="1">
    <location>
        <begin position="54"/>
        <end position="72"/>
    </location>
</feature>
<gene>
    <name evidence="2" type="ORF">mMyoMyo1_011025</name>
</gene>
<reference evidence="2 3" key="1">
    <citation type="journal article" date="2020" name="Nature">
        <title>Six reference-quality genomes reveal evolution of bat adaptations.</title>
        <authorList>
            <person name="Jebb D."/>
            <person name="Huang Z."/>
            <person name="Pippel M."/>
            <person name="Hughes G.M."/>
            <person name="Lavrichenko K."/>
            <person name="Devanna P."/>
            <person name="Winkler S."/>
            <person name="Jermiin L.S."/>
            <person name="Skirmuntt E.C."/>
            <person name="Katzourakis A."/>
            <person name="Burkitt-Gray L."/>
            <person name="Ray D.A."/>
            <person name="Sullivan K.A.M."/>
            <person name="Roscito J.G."/>
            <person name="Kirilenko B.M."/>
            <person name="Davalos L.M."/>
            <person name="Corthals A.P."/>
            <person name="Power M.L."/>
            <person name="Jones G."/>
            <person name="Ransome R.D."/>
            <person name="Dechmann D.K.N."/>
            <person name="Locatelli A.G."/>
            <person name="Puechmaille S.J."/>
            <person name="Fedrigo O."/>
            <person name="Jarvis E.D."/>
            <person name="Hiller M."/>
            <person name="Vernes S.C."/>
            <person name="Myers E.W."/>
            <person name="Teeling E.C."/>
        </authorList>
    </citation>
    <scope>NUCLEOTIDE SEQUENCE [LARGE SCALE GENOMIC DNA]</scope>
    <source>
        <strain evidence="2">MMyoMyo1</strain>
        <tissue evidence="2">Flight muscle</tissue>
    </source>
</reference>
<accession>A0A7J7YDJ5</accession>
<dbReference type="AlphaFoldDB" id="A0A7J7YDJ5"/>
<comment type="caution">
    <text evidence="2">The sequence shown here is derived from an EMBL/GenBank/DDBJ whole genome shotgun (WGS) entry which is preliminary data.</text>
</comment>
<dbReference type="Proteomes" id="UP000527355">
    <property type="component" value="Unassembled WGS sequence"/>
</dbReference>
<feature type="compositionally biased region" description="Low complexity" evidence="1">
    <location>
        <begin position="77"/>
        <end position="94"/>
    </location>
</feature>
<protein>
    <submittedName>
        <fullName evidence="2">Uncharacterized protein</fullName>
    </submittedName>
</protein>
<name>A0A7J7YDJ5_MYOMY</name>
<feature type="region of interest" description="Disordered" evidence="1">
    <location>
        <begin position="1"/>
        <end position="131"/>
    </location>
</feature>
<dbReference type="EMBL" id="JABWUV010000004">
    <property type="protein sequence ID" value="KAF6360067.1"/>
    <property type="molecule type" value="Genomic_DNA"/>
</dbReference>
<organism evidence="2 3">
    <name type="scientific">Myotis myotis</name>
    <name type="common">Greater mouse-eared bat</name>
    <name type="synonym">Vespertilio myotis</name>
    <dbReference type="NCBI Taxonomy" id="51298"/>
    <lineage>
        <taxon>Eukaryota</taxon>
        <taxon>Metazoa</taxon>
        <taxon>Chordata</taxon>
        <taxon>Craniata</taxon>
        <taxon>Vertebrata</taxon>
        <taxon>Euteleostomi</taxon>
        <taxon>Mammalia</taxon>
        <taxon>Eutheria</taxon>
        <taxon>Laurasiatheria</taxon>
        <taxon>Chiroptera</taxon>
        <taxon>Yangochiroptera</taxon>
        <taxon>Vespertilionidae</taxon>
        <taxon>Myotis</taxon>
    </lineage>
</organism>
<keyword evidence="3" id="KW-1185">Reference proteome</keyword>